<comment type="caution">
    <text evidence="1">The sequence shown here is derived from an EMBL/GenBank/DDBJ whole genome shotgun (WGS) entry which is preliminary data.</text>
</comment>
<reference evidence="1 2" key="1">
    <citation type="journal article" date="2019" name="Sci. Rep.">
        <title>Orb-weaving spider Araneus ventricosus genome elucidates the spidroin gene catalogue.</title>
        <authorList>
            <person name="Kono N."/>
            <person name="Nakamura H."/>
            <person name="Ohtoshi R."/>
            <person name="Moran D.A.P."/>
            <person name="Shinohara A."/>
            <person name="Yoshida Y."/>
            <person name="Fujiwara M."/>
            <person name="Mori M."/>
            <person name="Tomita M."/>
            <person name="Arakawa K."/>
        </authorList>
    </citation>
    <scope>NUCLEOTIDE SEQUENCE [LARGE SCALE GENOMIC DNA]</scope>
</reference>
<evidence type="ECO:0000313" key="2">
    <source>
        <dbReference type="Proteomes" id="UP000499080"/>
    </source>
</evidence>
<dbReference type="OrthoDB" id="7603018at2759"/>
<dbReference type="AlphaFoldDB" id="A0A4Y2U969"/>
<proteinExistence type="predicted"/>
<gene>
    <name evidence="1" type="ORF">AVEN_110988_1</name>
</gene>
<dbReference type="Proteomes" id="UP000499080">
    <property type="component" value="Unassembled WGS sequence"/>
</dbReference>
<sequence>MYLLTRKTPYDPNLLVWKIVRQIFTAVIDGYKEWLPVRENVKFTISRTSVAPNLKNTVHRRIIESGFAVVPPKMAHRLPSQICTLVRDYNNGLVIICHGDKWMAILFGEVKKWSIDGPDGNTNIGMIYERSRSFFR</sequence>
<dbReference type="EMBL" id="BGPR01034939">
    <property type="protein sequence ID" value="GBO09549.1"/>
    <property type="molecule type" value="Genomic_DNA"/>
</dbReference>
<organism evidence="1 2">
    <name type="scientific">Araneus ventricosus</name>
    <name type="common">Orbweaver spider</name>
    <name type="synonym">Epeira ventricosa</name>
    <dbReference type="NCBI Taxonomy" id="182803"/>
    <lineage>
        <taxon>Eukaryota</taxon>
        <taxon>Metazoa</taxon>
        <taxon>Ecdysozoa</taxon>
        <taxon>Arthropoda</taxon>
        <taxon>Chelicerata</taxon>
        <taxon>Arachnida</taxon>
        <taxon>Araneae</taxon>
        <taxon>Araneomorphae</taxon>
        <taxon>Entelegynae</taxon>
        <taxon>Araneoidea</taxon>
        <taxon>Araneidae</taxon>
        <taxon>Araneus</taxon>
    </lineage>
</organism>
<protein>
    <submittedName>
        <fullName evidence="1">Uncharacterized protein</fullName>
    </submittedName>
</protein>
<keyword evidence="2" id="KW-1185">Reference proteome</keyword>
<accession>A0A4Y2U969</accession>
<name>A0A4Y2U969_ARAVE</name>
<evidence type="ECO:0000313" key="1">
    <source>
        <dbReference type="EMBL" id="GBO09549.1"/>
    </source>
</evidence>